<keyword evidence="5" id="KW-0052">Apoplast</keyword>
<evidence type="ECO:0000313" key="14">
    <source>
        <dbReference type="Proteomes" id="UP000797356"/>
    </source>
</evidence>
<keyword evidence="14" id="KW-1185">Reference proteome</keyword>
<evidence type="ECO:0000256" key="9">
    <source>
        <dbReference type="ARBA" id="ARBA00023180"/>
    </source>
</evidence>
<dbReference type="SUPFAM" id="SSF49785">
    <property type="entry name" value="Galactose-binding domain-like"/>
    <property type="match status" value="1"/>
</dbReference>
<evidence type="ECO:0000256" key="8">
    <source>
        <dbReference type="ARBA" id="ARBA00022801"/>
    </source>
</evidence>
<reference evidence="13" key="1">
    <citation type="journal article" date="2017" name="Gigascience">
        <title>The genome draft of coconut (Cocos nucifera).</title>
        <authorList>
            <person name="Xiao Y."/>
            <person name="Xu P."/>
            <person name="Fan H."/>
            <person name="Baudouin L."/>
            <person name="Xia W."/>
            <person name="Bocs S."/>
            <person name="Xu J."/>
            <person name="Li Q."/>
            <person name="Guo A."/>
            <person name="Zhou L."/>
            <person name="Li J."/>
            <person name="Wu Y."/>
            <person name="Ma Z."/>
            <person name="Armero A."/>
            <person name="Issali A.E."/>
            <person name="Liu N."/>
            <person name="Peng M."/>
            <person name="Yang Y."/>
        </authorList>
    </citation>
    <scope>NUCLEOTIDE SEQUENCE</scope>
    <source>
        <tissue evidence="13">Spear leaf of Hainan Tall coconut</tissue>
    </source>
</reference>
<dbReference type="Proteomes" id="UP000797356">
    <property type="component" value="Chromosome 8"/>
</dbReference>
<dbReference type="FunFam" id="2.60.120.260:FF:000050">
    <property type="entry name" value="Beta-galactosidase"/>
    <property type="match status" value="1"/>
</dbReference>
<dbReference type="GO" id="GO:0005975">
    <property type="term" value="P:carbohydrate metabolic process"/>
    <property type="evidence" value="ECO:0007669"/>
    <property type="project" value="InterPro"/>
</dbReference>
<dbReference type="InterPro" id="IPR001944">
    <property type="entry name" value="Glycoside_Hdrlase_35"/>
</dbReference>
<comment type="subcellular location">
    <subcellularLocation>
        <location evidence="2">Secreted</location>
        <location evidence="2">Extracellular space</location>
        <location evidence="2">Apoplast</location>
    </subcellularLocation>
</comment>
<dbReference type="CDD" id="cd22842">
    <property type="entry name" value="Gal_Rha_Lectin_BGal"/>
    <property type="match status" value="1"/>
</dbReference>
<proteinExistence type="inferred from homology"/>
<comment type="caution">
    <text evidence="13">The sequence shown here is derived from an EMBL/GenBank/DDBJ whole genome shotgun (WGS) entry which is preliminary data.</text>
</comment>
<protein>
    <recommendedName>
        <fullName evidence="4">beta-galactosidase</fullName>
        <ecNumber evidence="4">3.2.1.23</ecNumber>
    </recommendedName>
</protein>
<dbReference type="InterPro" id="IPR017853">
    <property type="entry name" value="GH"/>
</dbReference>
<dbReference type="OrthoDB" id="1657402at2759"/>
<keyword evidence="10" id="KW-0326">Glycosidase</keyword>
<keyword evidence="9" id="KW-0325">Glycoprotein</keyword>
<evidence type="ECO:0000256" key="10">
    <source>
        <dbReference type="ARBA" id="ARBA00023295"/>
    </source>
</evidence>
<keyword evidence="8" id="KW-0378">Hydrolase</keyword>
<dbReference type="SUPFAM" id="SSF51445">
    <property type="entry name" value="(Trans)glycosidases"/>
    <property type="match status" value="1"/>
</dbReference>
<reference evidence="13" key="2">
    <citation type="submission" date="2019-07" db="EMBL/GenBank/DDBJ databases">
        <authorList>
            <person name="Yang Y."/>
            <person name="Bocs S."/>
            <person name="Baudouin L."/>
        </authorList>
    </citation>
    <scope>NUCLEOTIDE SEQUENCE</scope>
    <source>
        <tissue evidence="13">Spear leaf of Hainan Tall coconut</tissue>
    </source>
</reference>
<evidence type="ECO:0000256" key="4">
    <source>
        <dbReference type="ARBA" id="ARBA00012756"/>
    </source>
</evidence>
<evidence type="ECO:0000256" key="6">
    <source>
        <dbReference type="ARBA" id="ARBA00022525"/>
    </source>
</evidence>
<dbReference type="Gene3D" id="2.60.120.260">
    <property type="entry name" value="Galactose-binding domain-like"/>
    <property type="match status" value="1"/>
</dbReference>
<feature type="domain" description="SUEL-type lectin" evidence="12">
    <location>
        <begin position="390"/>
        <end position="440"/>
    </location>
</feature>
<evidence type="ECO:0000256" key="7">
    <source>
        <dbReference type="ARBA" id="ARBA00022729"/>
    </source>
</evidence>
<evidence type="ECO:0000259" key="12">
    <source>
        <dbReference type="PROSITE" id="PS50228"/>
    </source>
</evidence>
<evidence type="ECO:0000256" key="11">
    <source>
        <dbReference type="SAM" id="SignalP"/>
    </source>
</evidence>
<comment type="catalytic activity">
    <reaction evidence="1">
        <text>Hydrolysis of terminal non-reducing beta-D-galactose residues in beta-D-galactosides.</text>
        <dbReference type="EC" id="3.2.1.23"/>
    </reaction>
</comment>
<dbReference type="Pfam" id="PF21467">
    <property type="entry name" value="BetaGal_gal-bd"/>
    <property type="match status" value="1"/>
</dbReference>
<dbReference type="EMBL" id="CM017879">
    <property type="protein sequence ID" value="KAG1359433.1"/>
    <property type="molecule type" value="Genomic_DNA"/>
</dbReference>
<dbReference type="Gene3D" id="3.20.20.80">
    <property type="entry name" value="Glycosidases"/>
    <property type="match status" value="3"/>
</dbReference>
<feature type="chain" id="PRO_5035425536" description="beta-galactosidase" evidence="11">
    <location>
        <begin position="26"/>
        <end position="452"/>
    </location>
</feature>
<evidence type="ECO:0000256" key="2">
    <source>
        <dbReference type="ARBA" id="ARBA00004271"/>
    </source>
</evidence>
<dbReference type="PANTHER" id="PTHR23421">
    <property type="entry name" value="BETA-GALACTOSIDASE RELATED"/>
    <property type="match status" value="1"/>
</dbReference>
<evidence type="ECO:0000256" key="1">
    <source>
        <dbReference type="ARBA" id="ARBA00001412"/>
    </source>
</evidence>
<sequence length="452" mass="50535">MVRSPESAVRFVGIACLLFALSATAAPHRRPRKAGDSGVSYDGRSIMINGRRQLFFSGSIHYPRSTPEFNFTGRYDLVRFIEQIHKHKIGFPYWLKEIPGIVFRTNNEPFKYHMQNFVTKIMDMMKSEKLFFPQGGPIILAQINACNGRNCGDTFTGPNSPTKPRLWTENWTAQYRVFGDPPSQRSAEDIAYSVARFFSNNGTLVNYYMARLYESPESKVCVAFLTNTNTRTDGTVNFRGSGHGAKLAKSFVFQKPMELKQGLNHISILGLTIGFPRYFDMLHGNDPVALDMTSMGKGLAWVNGNCIGRYWVSYLSPLGQPSQSVYHIPRAWLKPKDNLLVIFEEHGGKPGGILVVTVKRDNICTVVSEFNPPTTESFSREDNEIETLIQDVKPRAYLKCNDNKVIRSIAFASFGNPTGACGNFTVGTCHSPQAASIVEKVILLLTIEPTSI</sequence>
<keyword evidence="7 11" id="KW-0732">Signal</keyword>
<keyword evidence="6" id="KW-0964">Secreted</keyword>
<dbReference type="AlphaFoldDB" id="A0A8K0II02"/>
<evidence type="ECO:0000313" key="13">
    <source>
        <dbReference type="EMBL" id="KAG1359433.1"/>
    </source>
</evidence>
<dbReference type="GO" id="GO:0048046">
    <property type="term" value="C:apoplast"/>
    <property type="evidence" value="ECO:0007669"/>
    <property type="project" value="UniProtKB-SubCell"/>
</dbReference>
<name>A0A8K0II02_COCNU</name>
<dbReference type="InterPro" id="IPR008979">
    <property type="entry name" value="Galactose-bd-like_sf"/>
</dbReference>
<dbReference type="EC" id="3.2.1.23" evidence="4"/>
<dbReference type="Pfam" id="PF01301">
    <property type="entry name" value="Glyco_hydro_35"/>
    <property type="match status" value="1"/>
</dbReference>
<feature type="signal peptide" evidence="11">
    <location>
        <begin position="1"/>
        <end position="25"/>
    </location>
</feature>
<dbReference type="InterPro" id="IPR048913">
    <property type="entry name" value="BetaGal_gal-bd"/>
</dbReference>
<dbReference type="InterPro" id="IPR000922">
    <property type="entry name" value="Lectin_gal-bd_dom"/>
</dbReference>
<accession>A0A8K0II02</accession>
<dbReference type="GO" id="GO:0030246">
    <property type="term" value="F:carbohydrate binding"/>
    <property type="evidence" value="ECO:0007669"/>
    <property type="project" value="InterPro"/>
</dbReference>
<dbReference type="InterPro" id="IPR031330">
    <property type="entry name" value="Gly_Hdrlase_35_cat"/>
</dbReference>
<gene>
    <name evidence="13" type="ORF">COCNU_08G008790</name>
</gene>
<dbReference type="PROSITE" id="PS50228">
    <property type="entry name" value="SUEL_LECTIN"/>
    <property type="match status" value="1"/>
</dbReference>
<organism evidence="13 14">
    <name type="scientific">Cocos nucifera</name>
    <name type="common">Coconut palm</name>
    <dbReference type="NCBI Taxonomy" id="13894"/>
    <lineage>
        <taxon>Eukaryota</taxon>
        <taxon>Viridiplantae</taxon>
        <taxon>Streptophyta</taxon>
        <taxon>Embryophyta</taxon>
        <taxon>Tracheophyta</taxon>
        <taxon>Spermatophyta</taxon>
        <taxon>Magnoliopsida</taxon>
        <taxon>Liliopsida</taxon>
        <taxon>Arecaceae</taxon>
        <taxon>Arecoideae</taxon>
        <taxon>Cocoseae</taxon>
        <taxon>Attaleinae</taxon>
        <taxon>Cocos</taxon>
    </lineage>
</organism>
<evidence type="ECO:0000256" key="3">
    <source>
        <dbReference type="ARBA" id="ARBA00009809"/>
    </source>
</evidence>
<comment type="similarity">
    <text evidence="3">Belongs to the glycosyl hydrolase 35 family.</text>
</comment>
<evidence type="ECO:0000256" key="5">
    <source>
        <dbReference type="ARBA" id="ARBA00022523"/>
    </source>
</evidence>
<dbReference type="GO" id="GO:0004565">
    <property type="term" value="F:beta-galactosidase activity"/>
    <property type="evidence" value="ECO:0007669"/>
    <property type="project" value="UniProtKB-EC"/>
</dbReference>